<dbReference type="AlphaFoldDB" id="A0A820JG57"/>
<proteinExistence type="predicted"/>
<protein>
    <submittedName>
        <fullName evidence="1">Uncharacterized protein</fullName>
    </submittedName>
</protein>
<organism evidence="1 2">
    <name type="scientific">Adineta steineri</name>
    <dbReference type="NCBI Taxonomy" id="433720"/>
    <lineage>
        <taxon>Eukaryota</taxon>
        <taxon>Metazoa</taxon>
        <taxon>Spiralia</taxon>
        <taxon>Gnathifera</taxon>
        <taxon>Rotifera</taxon>
        <taxon>Eurotatoria</taxon>
        <taxon>Bdelloidea</taxon>
        <taxon>Adinetida</taxon>
        <taxon>Adinetidae</taxon>
        <taxon>Adineta</taxon>
    </lineage>
</organism>
<accession>A0A820JG57</accession>
<name>A0A820JG57_9BILA</name>
<feature type="non-terminal residue" evidence="1">
    <location>
        <position position="1"/>
    </location>
</feature>
<evidence type="ECO:0000313" key="2">
    <source>
        <dbReference type="Proteomes" id="UP000663881"/>
    </source>
</evidence>
<gene>
    <name evidence="1" type="ORF">OKA104_LOCUS47487</name>
</gene>
<dbReference type="Proteomes" id="UP000663881">
    <property type="component" value="Unassembled WGS sequence"/>
</dbReference>
<evidence type="ECO:0000313" key="1">
    <source>
        <dbReference type="EMBL" id="CAF4325588.1"/>
    </source>
</evidence>
<reference evidence="1" key="1">
    <citation type="submission" date="2021-02" db="EMBL/GenBank/DDBJ databases">
        <authorList>
            <person name="Nowell W R."/>
        </authorList>
    </citation>
    <scope>NUCLEOTIDE SEQUENCE</scope>
</reference>
<comment type="caution">
    <text evidence="1">The sequence shown here is derived from an EMBL/GenBank/DDBJ whole genome shotgun (WGS) entry which is preliminary data.</text>
</comment>
<dbReference type="EMBL" id="CAJOAY010018912">
    <property type="protein sequence ID" value="CAF4325588.1"/>
    <property type="molecule type" value="Genomic_DNA"/>
</dbReference>
<sequence>TWLNPLKFNELNLRSLWFPDSNAPYLKCANSTQGWNWWVWNAGFHNNAKAAIRSVMKIYFKRFVADDTIFCGG</sequence>